<evidence type="ECO:0000313" key="3">
    <source>
        <dbReference type="EMBL" id="RCX21056.1"/>
    </source>
</evidence>
<dbReference type="Proteomes" id="UP000253034">
    <property type="component" value="Unassembled WGS sequence"/>
</dbReference>
<dbReference type="InterPro" id="IPR050194">
    <property type="entry name" value="Glycosyltransferase_grp1"/>
</dbReference>
<dbReference type="RefSeq" id="WP_114295997.1">
    <property type="nucleotide sequence ID" value="NZ_QPJT01000001.1"/>
</dbReference>
<dbReference type="Gene3D" id="3.40.50.2000">
    <property type="entry name" value="Glycogen Phosphorylase B"/>
    <property type="match status" value="2"/>
</dbReference>
<keyword evidence="4" id="KW-1185">Reference proteome</keyword>
<evidence type="ECO:0000313" key="4">
    <source>
        <dbReference type="Proteomes" id="UP000253034"/>
    </source>
</evidence>
<dbReference type="InterPro" id="IPR001296">
    <property type="entry name" value="Glyco_trans_1"/>
</dbReference>
<evidence type="ECO:0000259" key="2">
    <source>
        <dbReference type="Pfam" id="PF13439"/>
    </source>
</evidence>
<keyword evidence="3" id="KW-0808">Transferase</keyword>
<dbReference type="EMBL" id="QPJT01000001">
    <property type="protein sequence ID" value="RCX21056.1"/>
    <property type="molecule type" value="Genomic_DNA"/>
</dbReference>
<dbReference type="Pfam" id="PF13439">
    <property type="entry name" value="Glyco_transf_4"/>
    <property type="match status" value="1"/>
</dbReference>
<dbReference type="CDD" id="cd03814">
    <property type="entry name" value="GT4-like"/>
    <property type="match status" value="1"/>
</dbReference>
<dbReference type="PANTHER" id="PTHR45947:SF3">
    <property type="entry name" value="SULFOQUINOVOSYL TRANSFERASE SQD2"/>
    <property type="match status" value="1"/>
</dbReference>
<evidence type="ECO:0000259" key="1">
    <source>
        <dbReference type="Pfam" id="PF00534"/>
    </source>
</evidence>
<dbReference type="GO" id="GO:0016758">
    <property type="term" value="F:hexosyltransferase activity"/>
    <property type="evidence" value="ECO:0007669"/>
    <property type="project" value="TreeGrafter"/>
</dbReference>
<dbReference type="InterPro" id="IPR028098">
    <property type="entry name" value="Glyco_trans_4-like_N"/>
</dbReference>
<comment type="caution">
    <text evidence="3">The sequence shown here is derived from an EMBL/GenBank/DDBJ whole genome shotgun (WGS) entry which is preliminary data.</text>
</comment>
<protein>
    <submittedName>
        <fullName evidence="3">Glycosyltransferase involved in cell wall biosynthesis</fullName>
    </submittedName>
</protein>
<dbReference type="PANTHER" id="PTHR45947">
    <property type="entry name" value="SULFOQUINOVOSYL TRANSFERASE SQD2"/>
    <property type="match status" value="1"/>
</dbReference>
<gene>
    <name evidence="3" type="ORF">DFR58_101266</name>
</gene>
<accession>A0A369BKF0</accession>
<sequence length="384" mass="43675">MRIAYFTDTFMPQINGVTNTLEKLGDYLVSKDIKHMFFAPQYLSKIERPPKSPVYRFNSVSFPIYPECRLSIPMYSNLCKVADSFSPDIVHLVTPLGIGLMGLRYARERNIPVVSSFHTNFDIYLKYYRFEYLEEMVWNFFRWFHSFCSVNFCPSYDTAKTLESKGINNLKIWSRGIDTGKYTARQGHLPSKQGISLDTPTTFLYVGRLAPEKDLDILMDSIENINRLYPEKARFVIVGDGPMSKKLKTGAPANVCFTGYLRGERLAEAYASADIFVFPSGTETFGNVILEAMASGLPVIGVNSGGVTDNIIHRYNGLLCKPRDTESFTAGIADLLENRRLAEAMSKNAREYTLQKTWDKVFRQLVYDYYSVLKSCRQSLSTPA</sequence>
<dbReference type="Pfam" id="PF00534">
    <property type="entry name" value="Glycos_transf_1"/>
    <property type="match status" value="1"/>
</dbReference>
<feature type="domain" description="Glycosyltransferase subfamily 4-like N-terminal" evidence="2">
    <location>
        <begin position="14"/>
        <end position="179"/>
    </location>
</feature>
<proteinExistence type="predicted"/>
<reference evidence="3 4" key="1">
    <citation type="submission" date="2018-07" db="EMBL/GenBank/DDBJ databases">
        <title>Genomic Encyclopedia of Type Strains, Phase IV (KMG-IV): sequencing the most valuable type-strain genomes for metagenomic binning, comparative biology and taxonomic classification.</title>
        <authorList>
            <person name="Goeker M."/>
        </authorList>
    </citation>
    <scope>NUCLEOTIDE SEQUENCE [LARGE SCALE GENOMIC DNA]</scope>
    <source>
        <strain evidence="3 4">DSM 27016</strain>
    </source>
</reference>
<name>A0A369BKF0_9FIRM</name>
<dbReference type="SUPFAM" id="SSF53756">
    <property type="entry name" value="UDP-Glycosyltransferase/glycogen phosphorylase"/>
    <property type="match status" value="1"/>
</dbReference>
<organism evidence="3 4">
    <name type="scientific">Anaerobacterium chartisolvens</name>
    <dbReference type="NCBI Taxonomy" id="1297424"/>
    <lineage>
        <taxon>Bacteria</taxon>
        <taxon>Bacillati</taxon>
        <taxon>Bacillota</taxon>
        <taxon>Clostridia</taxon>
        <taxon>Eubacteriales</taxon>
        <taxon>Oscillospiraceae</taxon>
        <taxon>Anaerobacterium</taxon>
    </lineage>
</organism>
<feature type="domain" description="Glycosyl transferase family 1" evidence="1">
    <location>
        <begin position="198"/>
        <end position="351"/>
    </location>
</feature>
<dbReference type="AlphaFoldDB" id="A0A369BKF0"/>
<dbReference type="OrthoDB" id="9802525at2"/>